<evidence type="ECO:0000313" key="10">
    <source>
        <dbReference type="Proteomes" id="UP001050691"/>
    </source>
</evidence>
<evidence type="ECO:0000256" key="6">
    <source>
        <dbReference type="ARBA" id="ARBA00023033"/>
    </source>
</evidence>
<dbReference type="AlphaFoldDB" id="A0AAV5ART1"/>
<dbReference type="Gene3D" id="1.10.630.10">
    <property type="entry name" value="Cytochrome P450"/>
    <property type="match status" value="1"/>
</dbReference>
<keyword evidence="5 7" id="KW-0408">Iron</keyword>
<dbReference type="InterPro" id="IPR036396">
    <property type="entry name" value="Cyt_P450_sf"/>
</dbReference>
<organism evidence="9 10">
    <name type="scientific">Clathrus columnatus</name>
    <dbReference type="NCBI Taxonomy" id="1419009"/>
    <lineage>
        <taxon>Eukaryota</taxon>
        <taxon>Fungi</taxon>
        <taxon>Dikarya</taxon>
        <taxon>Basidiomycota</taxon>
        <taxon>Agaricomycotina</taxon>
        <taxon>Agaricomycetes</taxon>
        <taxon>Phallomycetidae</taxon>
        <taxon>Phallales</taxon>
        <taxon>Clathraceae</taxon>
        <taxon>Clathrus</taxon>
    </lineage>
</organism>
<accession>A0AAV5ART1</accession>
<dbReference type="InterPro" id="IPR050196">
    <property type="entry name" value="Cytochrome_P450_Monoox"/>
</dbReference>
<dbReference type="InterPro" id="IPR017972">
    <property type="entry name" value="Cyt_P450_CS"/>
</dbReference>
<dbReference type="GO" id="GO:0004497">
    <property type="term" value="F:monooxygenase activity"/>
    <property type="evidence" value="ECO:0007669"/>
    <property type="project" value="UniProtKB-KW"/>
</dbReference>
<dbReference type="Pfam" id="PF00067">
    <property type="entry name" value="p450"/>
    <property type="match status" value="1"/>
</dbReference>
<keyword evidence="10" id="KW-1185">Reference proteome</keyword>
<evidence type="ECO:0000256" key="1">
    <source>
        <dbReference type="ARBA" id="ARBA00010617"/>
    </source>
</evidence>
<proteinExistence type="inferred from homology"/>
<dbReference type="InterPro" id="IPR002401">
    <property type="entry name" value="Cyt_P450_E_grp-I"/>
</dbReference>
<dbReference type="GO" id="GO:0020037">
    <property type="term" value="F:heme binding"/>
    <property type="evidence" value="ECO:0007669"/>
    <property type="project" value="InterPro"/>
</dbReference>
<dbReference type="GO" id="GO:0005506">
    <property type="term" value="F:iron ion binding"/>
    <property type="evidence" value="ECO:0007669"/>
    <property type="project" value="InterPro"/>
</dbReference>
<dbReference type="EMBL" id="BPWL01000010">
    <property type="protein sequence ID" value="GJJ15066.1"/>
    <property type="molecule type" value="Genomic_DNA"/>
</dbReference>
<keyword evidence="2 7" id="KW-0349">Heme</keyword>
<gene>
    <name evidence="9" type="ORF">Clacol_009341</name>
</gene>
<sequence length="535" mass="61309">MSFFITFLPLAVSLTVLALFNVAFKIRNALHKIGPNRGFWTIIGSDSGFSDMMGDIPYISPGREWSLMKLKHSPYSKVARDIITWVKHMFSPKIPATALIFPPPQVQIYPTTRSYYIVADPYAIKEIVSNRAVFPKNTPNYQLLNHFGTNLLTTEGEEWKRQRKLASPAFSEKNKQLVWDETIHVIQDMFDNWGPENKEISVDHCLDITIPLCKTGFGRRISWSDDKNIPSGHHISFQTALRIVANSIIYVFVFPRWVLLLTKKFRNAYSAKDEFVAYIKEMIERRRANLEEERYDILNALLKMNEESIKEGRLREDELLGNNFILLLAGHETTAHTMCFTLGLLAIEQEEQEVLFQHIIAVLGDKHIPLILSRSQNYEEFNKLTYVMAVINESLRLFPPVITLPKVAAEDTAIPIALPDGRLEPVFIPKGMEIYLNTSGLHYNPRYWDDPNTFNPSRFRKDYNKDAFIPFSAGARGCIGRGFAETELIAAITMIIRNYRVELKNPELYAGMNKLQQREKLLANRAGLTVTCVSI</sequence>
<dbReference type="PRINTS" id="PR00463">
    <property type="entry name" value="EP450I"/>
</dbReference>
<dbReference type="PANTHER" id="PTHR24291:SF50">
    <property type="entry name" value="BIFUNCTIONAL ALBAFLAVENONE MONOOXYGENASE_TERPENE SYNTHASE"/>
    <property type="match status" value="1"/>
</dbReference>
<dbReference type="PROSITE" id="PS00086">
    <property type="entry name" value="CYTOCHROME_P450"/>
    <property type="match status" value="1"/>
</dbReference>
<evidence type="ECO:0000256" key="2">
    <source>
        <dbReference type="ARBA" id="ARBA00022617"/>
    </source>
</evidence>
<keyword evidence="6 8" id="KW-0503">Monooxygenase</keyword>
<dbReference type="InterPro" id="IPR001128">
    <property type="entry name" value="Cyt_P450"/>
</dbReference>
<dbReference type="PANTHER" id="PTHR24291">
    <property type="entry name" value="CYTOCHROME P450 FAMILY 4"/>
    <property type="match status" value="1"/>
</dbReference>
<dbReference type="Proteomes" id="UP001050691">
    <property type="component" value="Unassembled WGS sequence"/>
</dbReference>
<keyword evidence="3 7" id="KW-0479">Metal-binding</keyword>
<evidence type="ECO:0000256" key="8">
    <source>
        <dbReference type="RuleBase" id="RU000461"/>
    </source>
</evidence>
<evidence type="ECO:0000256" key="3">
    <source>
        <dbReference type="ARBA" id="ARBA00022723"/>
    </source>
</evidence>
<reference evidence="9" key="1">
    <citation type="submission" date="2021-10" db="EMBL/GenBank/DDBJ databases">
        <title>De novo Genome Assembly of Clathrus columnatus (Basidiomycota, Fungi) Using Illumina and Nanopore Sequence Data.</title>
        <authorList>
            <person name="Ogiso-Tanaka E."/>
            <person name="Itagaki H."/>
            <person name="Hosoya T."/>
            <person name="Hosaka K."/>
        </authorList>
    </citation>
    <scope>NUCLEOTIDE SEQUENCE</scope>
    <source>
        <strain evidence="9">MO-923</strain>
    </source>
</reference>
<evidence type="ECO:0000256" key="7">
    <source>
        <dbReference type="PIRSR" id="PIRSR602401-1"/>
    </source>
</evidence>
<keyword evidence="4 8" id="KW-0560">Oxidoreductase</keyword>
<feature type="binding site" description="axial binding residue" evidence="7">
    <location>
        <position position="478"/>
    </location>
    <ligand>
        <name>heme</name>
        <dbReference type="ChEBI" id="CHEBI:30413"/>
    </ligand>
    <ligandPart>
        <name>Fe</name>
        <dbReference type="ChEBI" id="CHEBI:18248"/>
    </ligandPart>
</feature>
<comment type="similarity">
    <text evidence="1 8">Belongs to the cytochrome P450 family.</text>
</comment>
<dbReference type="SUPFAM" id="SSF48264">
    <property type="entry name" value="Cytochrome P450"/>
    <property type="match status" value="1"/>
</dbReference>
<protein>
    <recommendedName>
        <fullName evidence="11">Cytochrome P450</fullName>
    </recommendedName>
</protein>
<name>A0AAV5ART1_9AGAM</name>
<comment type="caution">
    <text evidence="9">The sequence shown here is derived from an EMBL/GenBank/DDBJ whole genome shotgun (WGS) entry which is preliminary data.</text>
</comment>
<evidence type="ECO:0008006" key="11">
    <source>
        <dbReference type="Google" id="ProtNLM"/>
    </source>
</evidence>
<evidence type="ECO:0000256" key="5">
    <source>
        <dbReference type="ARBA" id="ARBA00023004"/>
    </source>
</evidence>
<dbReference type="GO" id="GO:0016705">
    <property type="term" value="F:oxidoreductase activity, acting on paired donors, with incorporation or reduction of molecular oxygen"/>
    <property type="evidence" value="ECO:0007669"/>
    <property type="project" value="InterPro"/>
</dbReference>
<evidence type="ECO:0000313" key="9">
    <source>
        <dbReference type="EMBL" id="GJJ15066.1"/>
    </source>
</evidence>
<evidence type="ECO:0000256" key="4">
    <source>
        <dbReference type="ARBA" id="ARBA00023002"/>
    </source>
</evidence>
<comment type="cofactor">
    <cofactor evidence="7">
        <name>heme</name>
        <dbReference type="ChEBI" id="CHEBI:30413"/>
    </cofactor>
</comment>
<dbReference type="PRINTS" id="PR00385">
    <property type="entry name" value="P450"/>
</dbReference>